<keyword evidence="2" id="KW-1185">Reference proteome</keyword>
<gene>
    <name evidence="1" type="ORF">AVEN_41877_1</name>
</gene>
<accession>A0A4Y2ACA8</accession>
<proteinExistence type="predicted"/>
<evidence type="ECO:0000313" key="1">
    <source>
        <dbReference type="EMBL" id="GBL77493.1"/>
    </source>
</evidence>
<sequence>MRRDYSKSGSNVWVPMRCCCIAAAAVGQKGEGMDSACEGGKGCPTELMSVTTLQWENAGVEDGHRWHSKWQTEFDPRPPSLP</sequence>
<name>A0A4Y2ACA8_ARAVE</name>
<dbReference type="EMBL" id="BGPR01000012">
    <property type="protein sequence ID" value="GBL77493.1"/>
    <property type="molecule type" value="Genomic_DNA"/>
</dbReference>
<dbReference type="AlphaFoldDB" id="A0A4Y2ACA8"/>
<organism evidence="1 2">
    <name type="scientific">Araneus ventricosus</name>
    <name type="common">Orbweaver spider</name>
    <name type="synonym">Epeira ventricosa</name>
    <dbReference type="NCBI Taxonomy" id="182803"/>
    <lineage>
        <taxon>Eukaryota</taxon>
        <taxon>Metazoa</taxon>
        <taxon>Ecdysozoa</taxon>
        <taxon>Arthropoda</taxon>
        <taxon>Chelicerata</taxon>
        <taxon>Arachnida</taxon>
        <taxon>Araneae</taxon>
        <taxon>Araneomorphae</taxon>
        <taxon>Entelegynae</taxon>
        <taxon>Araneoidea</taxon>
        <taxon>Araneidae</taxon>
        <taxon>Araneus</taxon>
    </lineage>
</organism>
<comment type="caution">
    <text evidence="1">The sequence shown here is derived from an EMBL/GenBank/DDBJ whole genome shotgun (WGS) entry which is preliminary data.</text>
</comment>
<evidence type="ECO:0000313" key="2">
    <source>
        <dbReference type="Proteomes" id="UP000499080"/>
    </source>
</evidence>
<dbReference type="Proteomes" id="UP000499080">
    <property type="component" value="Unassembled WGS sequence"/>
</dbReference>
<reference evidence="1 2" key="1">
    <citation type="journal article" date="2019" name="Sci. Rep.">
        <title>Orb-weaving spider Araneus ventricosus genome elucidates the spidroin gene catalogue.</title>
        <authorList>
            <person name="Kono N."/>
            <person name="Nakamura H."/>
            <person name="Ohtoshi R."/>
            <person name="Moran D.A.P."/>
            <person name="Shinohara A."/>
            <person name="Yoshida Y."/>
            <person name="Fujiwara M."/>
            <person name="Mori M."/>
            <person name="Tomita M."/>
            <person name="Arakawa K."/>
        </authorList>
    </citation>
    <scope>NUCLEOTIDE SEQUENCE [LARGE SCALE GENOMIC DNA]</scope>
</reference>
<protein>
    <submittedName>
        <fullName evidence="1">Uncharacterized protein</fullName>
    </submittedName>
</protein>